<accession>A0AAD9UE50</accession>
<dbReference type="EMBL" id="JAODUO010000215">
    <property type="protein sequence ID" value="KAK2186019.1"/>
    <property type="molecule type" value="Genomic_DNA"/>
</dbReference>
<evidence type="ECO:0000256" key="1">
    <source>
        <dbReference type="SAM" id="MobiDB-lite"/>
    </source>
</evidence>
<evidence type="ECO:0000313" key="3">
    <source>
        <dbReference type="Proteomes" id="UP001209878"/>
    </source>
</evidence>
<name>A0AAD9UE50_RIDPI</name>
<feature type="region of interest" description="Disordered" evidence="1">
    <location>
        <begin position="121"/>
        <end position="150"/>
    </location>
</feature>
<keyword evidence="3" id="KW-1185">Reference proteome</keyword>
<proteinExistence type="predicted"/>
<sequence length="185" mass="20924">MRVTVHPQHSGCSVVDAEQRSRLIPKLATDVYRDKKIAKNAQIEQYNKSAHLLNPLAPGDAIRMKLPGQDAWTLGEYTKKLSNRSYVVLVQRHTYRRNRRHLRLVDENLPLPDSEPWEMRANPLPLEAGPMSRTTSRAETTKSQSADTGYTTATCGLDTNAQRHTYQETTSVLGRVSLNQITLLM</sequence>
<protein>
    <submittedName>
        <fullName evidence="2">Uncharacterized protein</fullName>
    </submittedName>
</protein>
<reference evidence="2" key="1">
    <citation type="journal article" date="2023" name="Mol. Biol. Evol.">
        <title>Third-Generation Sequencing Reveals the Adaptive Role of the Epigenome in Three Deep-Sea Polychaetes.</title>
        <authorList>
            <person name="Perez M."/>
            <person name="Aroh O."/>
            <person name="Sun Y."/>
            <person name="Lan Y."/>
            <person name="Juniper S.K."/>
            <person name="Young C.R."/>
            <person name="Angers B."/>
            <person name="Qian P.Y."/>
        </authorList>
    </citation>
    <scope>NUCLEOTIDE SEQUENCE</scope>
    <source>
        <strain evidence="2">R07B-5</strain>
    </source>
</reference>
<dbReference type="Proteomes" id="UP001209878">
    <property type="component" value="Unassembled WGS sequence"/>
</dbReference>
<dbReference type="AlphaFoldDB" id="A0AAD9UE50"/>
<feature type="compositionally biased region" description="Polar residues" evidence="1">
    <location>
        <begin position="132"/>
        <end position="150"/>
    </location>
</feature>
<evidence type="ECO:0000313" key="2">
    <source>
        <dbReference type="EMBL" id="KAK2186019.1"/>
    </source>
</evidence>
<organism evidence="2 3">
    <name type="scientific">Ridgeia piscesae</name>
    <name type="common">Tubeworm</name>
    <dbReference type="NCBI Taxonomy" id="27915"/>
    <lineage>
        <taxon>Eukaryota</taxon>
        <taxon>Metazoa</taxon>
        <taxon>Spiralia</taxon>
        <taxon>Lophotrochozoa</taxon>
        <taxon>Annelida</taxon>
        <taxon>Polychaeta</taxon>
        <taxon>Sedentaria</taxon>
        <taxon>Canalipalpata</taxon>
        <taxon>Sabellida</taxon>
        <taxon>Siboglinidae</taxon>
        <taxon>Ridgeia</taxon>
    </lineage>
</organism>
<comment type="caution">
    <text evidence="2">The sequence shown here is derived from an EMBL/GenBank/DDBJ whole genome shotgun (WGS) entry which is preliminary data.</text>
</comment>
<gene>
    <name evidence="2" type="ORF">NP493_216g01042</name>
</gene>